<feature type="chain" id="PRO_5046930887" description="DUF4412 domain-containing protein" evidence="1">
    <location>
        <begin position="20"/>
        <end position="219"/>
    </location>
</feature>
<evidence type="ECO:0000313" key="4">
    <source>
        <dbReference type="Proteomes" id="UP001501725"/>
    </source>
</evidence>
<accession>A0ABP8GMS7</accession>
<keyword evidence="1" id="KW-0732">Signal</keyword>
<reference evidence="4" key="1">
    <citation type="journal article" date="2019" name="Int. J. Syst. Evol. Microbiol.">
        <title>The Global Catalogue of Microorganisms (GCM) 10K type strain sequencing project: providing services to taxonomists for standard genome sequencing and annotation.</title>
        <authorList>
            <consortium name="The Broad Institute Genomics Platform"/>
            <consortium name="The Broad Institute Genome Sequencing Center for Infectious Disease"/>
            <person name="Wu L."/>
            <person name="Ma J."/>
        </authorList>
    </citation>
    <scope>NUCLEOTIDE SEQUENCE [LARGE SCALE GENOMIC DNA]</scope>
    <source>
        <strain evidence="4">JCM 17919</strain>
    </source>
</reference>
<proteinExistence type="predicted"/>
<feature type="signal peptide" evidence="1">
    <location>
        <begin position="1"/>
        <end position="19"/>
    </location>
</feature>
<sequence length="219" mass="24029">MKTGLLFITAALLSVSAGAQKKLTEATITYDIVINTGTERPRAADFLDGATSTVYLKGNKSRTEMVSSLGTEATIIDDGAKAVFNVKEYGPQKYIIRMTPANWKDANRRYEDVKFSFTSESKTIQGYKCTKAVGKLADGSTFVVWYTPDLVPESTDFQYVNRNLPGLAMEYESNVGSLKVTYTVSKINMNPVPAAKFDLPKAGFRVLSYEESKGPKGGR</sequence>
<gene>
    <name evidence="3" type="ORF">GCM10023184_15670</name>
</gene>
<protein>
    <recommendedName>
        <fullName evidence="2">DUF4412 domain-containing protein</fullName>
    </recommendedName>
</protein>
<dbReference type="RefSeq" id="WP_345254860.1">
    <property type="nucleotide sequence ID" value="NZ_BAABGY010000006.1"/>
</dbReference>
<dbReference type="Pfam" id="PF14371">
    <property type="entry name" value="DUF4412"/>
    <property type="match status" value="1"/>
</dbReference>
<dbReference type="Proteomes" id="UP001501725">
    <property type="component" value="Unassembled WGS sequence"/>
</dbReference>
<name>A0ABP8GMS7_9BACT</name>
<dbReference type="InterPro" id="IPR025524">
    <property type="entry name" value="DUF4412"/>
</dbReference>
<feature type="domain" description="DUF4412" evidence="2">
    <location>
        <begin position="52"/>
        <end position="151"/>
    </location>
</feature>
<evidence type="ECO:0000259" key="2">
    <source>
        <dbReference type="Pfam" id="PF14371"/>
    </source>
</evidence>
<comment type="caution">
    <text evidence="3">The sequence shown here is derived from an EMBL/GenBank/DDBJ whole genome shotgun (WGS) entry which is preliminary data.</text>
</comment>
<keyword evidence="4" id="KW-1185">Reference proteome</keyword>
<evidence type="ECO:0000313" key="3">
    <source>
        <dbReference type="EMBL" id="GAA4326802.1"/>
    </source>
</evidence>
<organism evidence="3 4">
    <name type="scientific">Flaviaesturariibacter amylovorans</name>
    <dbReference type="NCBI Taxonomy" id="1084520"/>
    <lineage>
        <taxon>Bacteria</taxon>
        <taxon>Pseudomonadati</taxon>
        <taxon>Bacteroidota</taxon>
        <taxon>Chitinophagia</taxon>
        <taxon>Chitinophagales</taxon>
        <taxon>Chitinophagaceae</taxon>
        <taxon>Flaviaestuariibacter</taxon>
    </lineage>
</organism>
<dbReference type="EMBL" id="BAABGY010000006">
    <property type="protein sequence ID" value="GAA4326802.1"/>
    <property type="molecule type" value="Genomic_DNA"/>
</dbReference>
<evidence type="ECO:0000256" key="1">
    <source>
        <dbReference type="SAM" id="SignalP"/>
    </source>
</evidence>